<keyword evidence="1" id="KW-0732">Signal</keyword>
<evidence type="ECO:0000313" key="3">
    <source>
        <dbReference type="Proteomes" id="UP000450676"/>
    </source>
</evidence>
<dbReference type="Gene3D" id="2.30.30.830">
    <property type="match status" value="1"/>
</dbReference>
<feature type="signal peptide" evidence="1">
    <location>
        <begin position="1"/>
        <end position="22"/>
    </location>
</feature>
<protein>
    <submittedName>
        <fullName evidence="2">Pilus assembly protein PilP</fullName>
    </submittedName>
</protein>
<keyword evidence="3" id="KW-1185">Reference proteome</keyword>
<comment type="caution">
    <text evidence="2">The sequence shown here is derived from an EMBL/GenBank/DDBJ whole genome shotgun (WGS) entry which is preliminary data.</text>
</comment>
<dbReference type="EMBL" id="WWCU01000005">
    <property type="protein sequence ID" value="MYN07024.1"/>
    <property type="molecule type" value="Genomic_DNA"/>
</dbReference>
<proteinExistence type="predicted"/>
<accession>A0A7X4H9X8</accession>
<evidence type="ECO:0000313" key="2">
    <source>
        <dbReference type="EMBL" id="MYN07024.1"/>
    </source>
</evidence>
<feature type="chain" id="PRO_5031498309" evidence="1">
    <location>
        <begin position="23"/>
        <end position="185"/>
    </location>
</feature>
<dbReference type="PIRSF" id="PIRSF016481">
    <property type="entry name" value="Pilus_assembly_PilP"/>
    <property type="match status" value="1"/>
</dbReference>
<organism evidence="2 3">
    <name type="scientific">Pseudoduganella aquatica</name>
    <dbReference type="NCBI Taxonomy" id="2660641"/>
    <lineage>
        <taxon>Bacteria</taxon>
        <taxon>Pseudomonadati</taxon>
        <taxon>Pseudomonadota</taxon>
        <taxon>Betaproteobacteria</taxon>
        <taxon>Burkholderiales</taxon>
        <taxon>Oxalobacteraceae</taxon>
        <taxon>Telluria group</taxon>
        <taxon>Pseudoduganella</taxon>
    </lineage>
</organism>
<dbReference type="Proteomes" id="UP000450676">
    <property type="component" value="Unassembled WGS sequence"/>
</dbReference>
<evidence type="ECO:0000256" key="1">
    <source>
        <dbReference type="SAM" id="SignalP"/>
    </source>
</evidence>
<name>A0A7X4H9X8_9BURK</name>
<dbReference type="AlphaFoldDB" id="A0A7X4H9X8"/>
<dbReference type="InterPro" id="IPR007446">
    <property type="entry name" value="PilP"/>
</dbReference>
<gene>
    <name evidence="2" type="ORF">GTP77_06690</name>
</gene>
<reference evidence="2 3" key="1">
    <citation type="submission" date="2019-12" db="EMBL/GenBank/DDBJ databases">
        <title>Novel species isolated from a subtropical stream in China.</title>
        <authorList>
            <person name="Lu H."/>
        </authorList>
    </citation>
    <scope>NUCLEOTIDE SEQUENCE [LARGE SCALE GENOMIC DNA]</scope>
    <source>
        <strain evidence="2 3">FT127W</strain>
    </source>
</reference>
<sequence length="185" mass="20613">MSKRLSRFSRFSFVLAGLLALAGCGDSDVQEVRQWMKQVDNSAQVAVKPIAAPKNFIPFAYVAQDQIDPFSANKLLAELARLDRKPGGGLKPDLDRRKEFLESFPLDIVKMVGTMEKAKVMYALLQVDKAVYQVRPGQHVGQNFGLITSISDDAVSVKEIVQDATGDWVERVSKLELQESKENQK</sequence>
<dbReference type="Pfam" id="PF04351">
    <property type="entry name" value="PilP"/>
    <property type="match status" value="1"/>
</dbReference>
<dbReference type="PROSITE" id="PS51257">
    <property type="entry name" value="PROKAR_LIPOPROTEIN"/>
    <property type="match status" value="1"/>
</dbReference>
<dbReference type="RefSeq" id="WP_161071402.1">
    <property type="nucleotide sequence ID" value="NZ_WWCU01000005.1"/>
</dbReference>